<gene>
    <name evidence="3" type="ORF">NN4_46410</name>
</gene>
<dbReference type="EMBL" id="BJXA01000032">
    <property type="protein sequence ID" value="GEM40122.1"/>
    <property type="molecule type" value="Genomic_DNA"/>
</dbReference>
<name>A0A511MHJ4_9NOCA</name>
<organism evidence="3 4">
    <name type="scientific">Nocardia ninae NBRC 108245</name>
    <dbReference type="NCBI Taxonomy" id="1210091"/>
    <lineage>
        <taxon>Bacteria</taxon>
        <taxon>Bacillati</taxon>
        <taxon>Actinomycetota</taxon>
        <taxon>Actinomycetes</taxon>
        <taxon>Mycobacteriales</taxon>
        <taxon>Nocardiaceae</taxon>
        <taxon>Nocardia</taxon>
    </lineage>
</organism>
<comment type="caution">
    <text evidence="3">The sequence shown here is derived from an EMBL/GenBank/DDBJ whole genome shotgun (WGS) entry which is preliminary data.</text>
</comment>
<dbReference type="AlphaFoldDB" id="A0A511MHJ4"/>
<evidence type="ECO:0000259" key="2">
    <source>
        <dbReference type="Pfam" id="PF21043"/>
    </source>
</evidence>
<dbReference type="InterPro" id="IPR041458">
    <property type="entry name" value="Rv3651-like_N"/>
</dbReference>
<feature type="domain" description="Rv3651-like C-terminal" evidence="2">
    <location>
        <begin position="220"/>
        <end position="296"/>
    </location>
</feature>
<dbReference type="Proteomes" id="UP000321424">
    <property type="component" value="Unassembled WGS sequence"/>
</dbReference>
<accession>A0A511MHJ4</accession>
<dbReference type="InterPro" id="IPR048578">
    <property type="entry name" value="Rv3651-like_C"/>
</dbReference>
<dbReference type="Pfam" id="PF18007">
    <property type="entry name" value="Rv3651-like_N"/>
    <property type="match status" value="1"/>
</dbReference>
<reference evidence="3 4" key="1">
    <citation type="submission" date="2019-07" db="EMBL/GenBank/DDBJ databases">
        <title>Whole genome shotgun sequence of Nocardia ninae NBRC 108245.</title>
        <authorList>
            <person name="Hosoyama A."/>
            <person name="Uohara A."/>
            <person name="Ohji S."/>
            <person name="Ichikawa N."/>
        </authorList>
    </citation>
    <scope>NUCLEOTIDE SEQUENCE [LARGE SCALE GENOMIC DNA]</scope>
    <source>
        <strain evidence="3 4">NBRC 108245</strain>
    </source>
</reference>
<evidence type="ECO:0000313" key="3">
    <source>
        <dbReference type="EMBL" id="GEM40122.1"/>
    </source>
</evidence>
<evidence type="ECO:0000259" key="1">
    <source>
        <dbReference type="Pfam" id="PF18007"/>
    </source>
</evidence>
<evidence type="ECO:0000313" key="4">
    <source>
        <dbReference type="Proteomes" id="UP000321424"/>
    </source>
</evidence>
<protein>
    <submittedName>
        <fullName evidence="3">Uncharacterized protein</fullName>
    </submittedName>
</protein>
<keyword evidence="4" id="KW-1185">Reference proteome</keyword>
<sequence length="343" mass="37692">MILGRWLLIETLGHVDTWSLLAVGTAPREWKSFQRAVSTRLQPLIATAYTSGTVVDQQLPQSRHDWSGQRIVVVPLHGPDERVHAVRLWVGTGDPPPPVGVAAFGVDARARRIEALPYDLGPHFEDGRIVWIGAESFELIERFDGALDLVATLARSTPGDRWLDTATVRARTGPRTLLLAARNPDENRYRWLGLAVDVTDSVAPQRKSFEAATLDLLRGAQPNLYLAIVDLAQVRLIRWVTEPVPGLRWGRGTDERTVPHPADRDRIVCARNDIRSGAERVTLAAVRMATDTGDWLVADLEASPLPGGTTGARVPEFALVQLEIIDDPQPEEPSATDQPPATP</sequence>
<dbReference type="Pfam" id="PF21043">
    <property type="entry name" value="Rv3651-like_C"/>
    <property type="match status" value="1"/>
</dbReference>
<dbReference type="OrthoDB" id="4513437at2"/>
<feature type="domain" description="Rv3651-like N-terminal" evidence="1">
    <location>
        <begin position="6"/>
        <end position="98"/>
    </location>
</feature>
<proteinExistence type="predicted"/>